<dbReference type="Pfam" id="PF00186">
    <property type="entry name" value="DHFR_1"/>
    <property type="match status" value="1"/>
</dbReference>
<comment type="function">
    <text evidence="7 8">Key enzyme in folate metabolism. Catalyzes an essential reaction for de novo glycine and purine synthesis, and for DNA precursor synthesis.</text>
</comment>
<dbReference type="PIRSF" id="PIRSF000194">
    <property type="entry name" value="DHFR"/>
    <property type="match status" value="1"/>
</dbReference>
<evidence type="ECO:0000256" key="8">
    <source>
        <dbReference type="PIRNR" id="PIRNR000194"/>
    </source>
</evidence>
<keyword evidence="5 8" id="KW-0521">NADP</keyword>
<dbReference type="FunFam" id="3.40.430.10:FF:000001">
    <property type="entry name" value="Dihydrofolate reductase"/>
    <property type="match status" value="1"/>
</dbReference>
<evidence type="ECO:0000256" key="2">
    <source>
        <dbReference type="ARBA" id="ARBA00009539"/>
    </source>
</evidence>
<accession>A0A5J6SLM9</accession>
<sequence>MISLIVAHDANRVIGLDNKMPWHIPGDLAYFKNKTMNKAMIMGRKTYESIGRVLPGRKNIIISRNPSYQVVGAETVSTIEEALKLAESFHEEVMVIGGEQIFKATLPKADRLYITFIQNVFEGDTFFPPYREDEWLLVEVSKDMQTDDGITYAYLIYEKRKGKIFT</sequence>
<evidence type="ECO:0000256" key="1">
    <source>
        <dbReference type="ARBA" id="ARBA00004903"/>
    </source>
</evidence>
<keyword evidence="4 8" id="KW-0554">One-carbon metabolism</keyword>
<evidence type="ECO:0000256" key="7">
    <source>
        <dbReference type="ARBA" id="ARBA00025067"/>
    </source>
</evidence>
<evidence type="ECO:0000256" key="6">
    <source>
        <dbReference type="ARBA" id="ARBA00023002"/>
    </source>
</evidence>
<protein>
    <recommendedName>
        <fullName evidence="3 8">Dihydrofolate reductase</fullName>
        <ecNumber evidence="3 8">1.5.1.3</ecNumber>
    </recommendedName>
</protein>
<dbReference type="OrthoDB" id="9804315at2"/>
<dbReference type="PROSITE" id="PS51330">
    <property type="entry name" value="DHFR_2"/>
    <property type="match status" value="1"/>
</dbReference>
<dbReference type="EC" id="1.5.1.3" evidence="3 8"/>
<name>A0A5J6SLM9_9BACI</name>
<dbReference type="InterPro" id="IPR017925">
    <property type="entry name" value="DHFR_CS"/>
</dbReference>
<reference evidence="11 12" key="1">
    <citation type="submission" date="2018-07" db="EMBL/GenBank/DDBJ databases">
        <title>Complete genome sequence of Psychrobacillus sp. PB01, isolated from iceberg, and comparative genome analysis of Psychrobacillus strains.</title>
        <authorList>
            <person name="Lee P.C."/>
        </authorList>
    </citation>
    <scope>NUCLEOTIDE SEQUENCE [LARGE SCALE GENOMIC DNA]</scope>
    <source>
        <strain evidence="11 12">PB01</strain>
    </source>
</reference>
<evidence type="ECO:0000313" key="11">
    <source>
        <dbReference type="EMBL" id="QFF98910.1"/>
    </source>
</evidence>
<evidence type="ECO:0000256" key="5">
    <source>
        <dbReference type="ARBA" id="ARBA00022857"/>
    </source>
</evidence>
<dbReference type="Proteomes" id="UP000325517">
    <property type="component" value="Chromosome"/>
</dbReference>
<keyword evidence="12" id="KW-1185">Reference proteome</keyword>
<dbReference type="GO" id="GO:0004146">
    <property type="term" value="F:dihydrofolate reductase activity"/>
    <property type="evidence" value="ECO:0007669"/>
    <property type="project" value="UniProtKB-EC"/>
</dbReference>
<comment type="pathway">
    <text evidence="1 8">Cofactor biosynthesis; tetrahydrofolate biosynthesis; 5,6,7,8-tetrahydrofolate from 7,8-dihydrofolate: step 1/1.</text>
</comment>
<dbReference type="EMBL" id="CP031223">
    <property type="protein sequence ID" value="QFF98910.1"/>
    <property type="molecule type" value="Genomic_DNA"/>
</dbReference>
<comment type="similarity">
    <text evidence="2 8 9">Belongs to the dihydrofolate reductase family.</text>
</comment>
<dbReference type="PROSITE" id="PS00075">
    <property type="entry name" value="DHFR_1"/>
    <property type="match status" value="1"/>
</dbReference>
<evidence type="ECO:0000256" key="4">
    <source>
        <dbReference type="ARBA" id="ARBA00022563"/>
    </source>
</evidence>
<organism evidence="11 12">
    <name type="scientific">Psychrobacillus glaciei</name>
    <dbReference type="NCBI Taxonomy" id="2283160"/>
    <lineage>
        <taxon>Bacteria</taxon>
        <taxon>Bacillati</taxon>
        <taxon>Bacillota</taxon>
        <taxon>Bacilli</taxon>
        <taxon>Bacillales</taxon>
        <taxon>Bacillaceae</taxon>
        <taxon>Psychrobacillus</taxon>
    </lineage>
</organism>
<dbReference type="AlphaFoldDB" id="A0A5J6SLM9"/>
<dbReference type="CDD" id="cd00209">
    <property type="entry name" value="DHFR"/>
    <property type="match status" value="1"/>
</dbReference>
<dbReference type="PANTHER" id="PTHR48069:SF3">
    <property type="entry name" value="DIHYDROFOLATE REDUCTASE"/>
    <property type="match status" value="1"/>
</dbReference>
<dbReference type="GO" id="GO:0005829">
    <property type="term" value="C:cytosol"/>
    <property type="evidence" value="ECO:0007669"/>
    <property type="project" value="TreeGrafter"/>
</dbReference>
<dbReference type="UniPathway" id="UPA00077">
    <property type="reaction ID" value="UER00158"/>
</dbReference>
<dbReference type="RefSeq" id="WP_151699842.1">
    <property type="nucleotide sequence ID" value="NZ_CP031223.1"/>
</dbReference>
<proteinExistence type="inferred from homology"/>
<gene>
    <name evidence="11" type="ORF">PB01_08735</name>
</gene>
<comment type="catalytic activity">
    <reaction evidence="8">
        <text>(6S)-5,6,7,8-tetrahydrofolate + NADP(+) = 7,8-dihydrofolate + NADPH + H(+)</text>
        <dbReference type="Rhea" id="RHEA:15009"/>
        <dbReference type="ChEBI" id="CHEBI:15378"/>
        <dbReference type="ChEBI" id="CHEBI:57451"/>
        <dbReference type="ChEBI" id="CHEBI:57453"/>
        <dbReference type="ChEBI" id="CHEBI:57783"/>
        <dbReference type="ChEBI" id="CHEBI:58349"/>
        <dbReference type="EC" id="1.5.1.3"/>
    </reaction>
</comment>
<dbReference type="InterPro" id="IPR024072">
    <property type="entry name" value="DHFR-like_dom_sf"/>
</dbReference>
<evidence type="ECO:0000256" key="3">
    <source>
        <dbReference type="ARBA" id="ARBA00012856"/>
    </source>
</evidence>
<dbReference type="GO" id="GO:0046654">
    <property type="term" value="P:tetrahydrofolate biosynthetic process"/>
    <property type="evidence" value="ECO:0007669"/>
    <property type="project" value="UniProtKB-UniPathway"/>
</dbReference>
<feature type="domain" description="DHFR" evidence="10">
    <location>
        <begin position="1"/>
        <end position="159"/>
    </location>
</feature>
<evidence type="ECO:0000313" key="12">
    <source>
        <dbReference type="Proteomes" id="UP000325517"/>
    </source>
</evidence>
<dbReference type="GO" id="GO:0006730">
    <property type="term" value="P:one-carbon metabolic process"/>
    <property type="evidence" value="ECO:0007669"/>
    <property type="project" value="UniProtKB-KW"/>
</dbReference>
<dbReference type="SUPFAM" id="SSF53597">
    <property type="entry name" value="Dihydrofolate reductase-like"/>
    <property type="match status" value="1"/>
</dbReference>
<dbReference type="GO" id="GO:0070401">
    <property type="term" value="F:NADP+ binding"/>
    <property type="evidence" value="ECO:0007669"/>
    <property type="project" value="UniProtKB-ARBA"/>
</dbReference>
<evidence type="ECO:0000259" key="10">
    <source>
        <dbReference type="PROSITE" id="PS51330"/>
    </source>
</evidence>
<dbReference type="GO" id="GO:0046655">
    <property type="term" value="P:folic acid metabolic process"/>
    <property type="evidence" value="ECO:0007669"/>
    <property type="project" value="TreeGrafter"/>
</dbReference>
<keyword evidence="6 8" id="KW-0560">Oxidoreductase</keyword>
<dbReference type="Gene3D" id="3.40.430.10">
    <property type="entry name" value="Dihydrofolate Reductase, subunit A"/>
    <property type="match status" value="1"/>
</dbReference>
<dbReference type="GO" id="GO:0046452">
    <property type="term" value="P:dihydrofolate metabolic process"/>
    <property type="evidence" value="ECO:0007669"/>
    <property type="project" value="TreeGrafter"/>
</dbReference>
<dbReference type="PRINTS" id="PR00070">
    <property type="entry name" value="DHFR"/>
</dbReference>
<evidence type="ECO:0000256" key="9">
    <source>
        <dbReference type="RuleBase" id="RU004474"/>
    </source>
</evidence>
<dbReference type="KEGG" id="psyo:PB01_08735"/>
<dbReference type="InterPro" id="IPR001796">
    <property type="entry name" value="DHFR_dom"/>
</dbReference>
<dbReference type="PANTHER" id="PTHR48069">
    <property type="entry name" value="DIHYDROFOLATE REDUCTASE"/>
    <property type="match status" value="1"/>
</dbReference>
<dbReference type="InterPro" id="IPR012259">
    <property type="entry name" value="DHFR"/>
</dbReference>